<keyword evidence="2" id="KW-1185">Reference proteome</keyword>
<protein>
    <submittedName>
        <fullName evidence="1">Uncharacterized protein</fullName>
    </submittedName>
</protein>
<reference evidence="1 2" key="1">
    <citation type="journal article" date="2021" name="Commun. Biol.">
        <title>The genome of Shorea leprosula (Dipterocarpaceae) highlights the ecological relevance of drought in aseasonal tropical rainforests.</title>
        <authorList>
            <person name="Ng K.K.S."/>
            <person name="Kobayashi M.J."/>
            <person name="Fawcett J.A."/>
            <person name="Hatakeyama M."/>
            <person name="Paape T."/>
            <person name="Ng C.H."/>
            <person name="Ang C.C."/>
            <person name="Tnah L.H."/>
            <person name="Lee C.T."/>
            <person name="Nishiyama T."/>
            <person name="Sese J."/>
            <person name="O'Brien M.J."/>
            <person name="Copetti D."/>
            <person name="Mohd Noor M.I."/>
            <person name="Ong R.C."/>
            <person name="Putra M."/>
            <person name="Sireger I.Z."/>
            <person name="Indrioko S."/>
            <person name="Kosugi Y."/>
            <person name="Izuno A."/>
            <person name="Isagi Y."/>
            <person name="Lee S.L."/>
            <person name="Shimizu K.K."/>
        </authorList>
    </citation>
    <scope>NUCLEOTIDE SEQUENCE [LARGE SCALE GENOMIC DNA]</scope>
    <source>
        <strain evidence="1">214</strain>
    </source>
</reference>
<dbReference type="Proteomes" id="UP001054252">
    <property type="component" value="Unassembled WGS sequence"/>
</dbReference>
<sequence length="35" mass="3567">MGSCSGQSGGSYDLSFKILLVGDPVSAKVVSWSGF</sequence>
<name>A0AAV5MBE9_9ROSI</name>
<accession>A0AAV5MBE9</accession>
<dbReference type="AlphaFoldDB" id="A0AAV5MBE9"/>
<evidence type="ECO:0000313" key="2">
    <source>
        <dbReference type="Proteomes" id="UP001054252"/>
    </source>
</evidence>
<evidence type="ECO:0000313" key="1">
    <source>
        <dbReference type="EMBL" id="GKV46329.1"/>
    </source>
</evidence>
<proteinExistence type="predicted"/>
<dbReference type="EMBL" id="BPVZ01000206">
    <property type="protein sequence ID" value="GKV46329.1"/>
    <property type="molecule type" value="Genomic_DNA"/>
</dbReference>
<comment type="caution">
    <text evidence="1">The sequence shown here is derived from an EMBL/GenBank/DDBJ whole genome shotgun (WGS) entry which is preliminary data.</text>
</comment>
<gene>
    <name evidence="1" type="ORF">SLEP1_g53314</name>
</gene>
<organism evidence="1 2">
    <name type="scientific">Rubroshorea leprosula</name>
    <dbReference type="NCBI Taxonomy" id="152421"/>
    <lineage>
        <taxon>Eukaryota</taxon>
        <taxon>Viridiplantae</taxon>
        <taxon>Streptophyta</taxon>
        <taxon>Embryophyta</taxon>
        <taxon>Tracheophyta</taxon>
        <taxon>Spermatophyta</taxon>
        <taxon>Magnoliopsida</taxon>
        <taxon>eudicotyledons</taxon>
        <taxon>Gunneridae</taxon>
        <taxon>Pentapetalae</taxon>
        <taxon>rosids</taxon>
        <taxon>malvids</taxon>
        <taxon>Malvales</taxon>
        <taxon>Dipterocarpaceae</taxon>
        <taxon>Rubroshorea</taxon>
    </lineage>
</organism>